<evidence type="ECO:0000313" key="3">
    <source>
        <dbReference type="EMBL" id="CAI3973572.1"/>
    </source>
</evidence>
<dbReference type="Proteomes" id="UP001152797">
    <property type="component" value="Unassembled WGS sequence"/>
</dbReference>
<reference evidence="4 5" key="2">
    <citation type="submission" date="2024-05" db="EMBL/GenBank/DDBJ databases">
        <authorList>
            <person name="Chen Y."/>
            <person name="Shah S."/>
            <person name="Dougan E. K."/>
            <person name="Thang M."/>
            <person name="Chan C."/>
        </authorList>
    </citation>
    <scope>NUCLEOTIDE SEQUENCE [LARGE SCALE GENOMIC DNA]</scope>
</reference>
<proteinExistence type="predicted"/>
<dbReference type="OrthoDB" id="442358at2759"/>
<feature type="coiled-coil region" evidence="1">
    <location>
        <begin position="555"/>
        <end position="651"/>
    </location>
</feature>
<dbReference type="EMBL" id="CAMXCT010000085">
    <property type="protein sequence ID" value="CAI3973572.1"/>
    <property type="molecule type" value="Genomic_DNA"/>
</dbReference>
<keyword evidence="5" id="KW-1185">Reference proteome</keyword>
<dbReference type="EMBL" id="CAMXCT030000085">
    <property type="protein sequence ID" value="CAL4760884.1"/>
    <property type="molecule type" value="Genomic_DNA"/>
</dbReference>
<reference evidence="3" key="1">
    <citation type="submission" date="2022-10" db="EMBL/GenBank/DDBJ databases">
        <authorList>
            <person name="Chen Y."/>
            <person name="Dougan E. K."/>
            <person name="Chan C."/>
            <person name="Rhodes N."/>
            <person name="Thang M."/>
        </authorList>
    </citation>
    <scope>NUCLEOTIDE SEQUENCE</scope>
</reference>
<protein>
    <submittedName>
        <fullName evidence="3">Uncharacterized protein</fullName>
    </submittedName>
</protein>
<evidence type="ECO:0000256" key="2">
    <source>
        <dbReference type="SAM" id="MobiDB-lite"/>
    </source>
</evidence>
<accession>A0A9P1BHR8</accession>
<evidence type="ECO:0000313" key="5">
    <source>
        <dbReference type="Proteomes" id="UP001152797"/>
    </source>
</evidence>
<feature type="compositionally biased region" description="Polar residues" evidence="2">
    <location>
        <begin position="401"/>
        <end position="410"/>
    </location>
</feature>
<comment type="caution">
    <text evidence="3">The sequence shown here is derived from an EMBL/GenBank/DDBJ whole genome shotgun (WGS) entry which is preliminary data.</text>
</comment>
<sequence>MERPIDLLCEEERLRRLSERVSLDEGDAAEPARQRRARILLQEMTNLGPRLRSKSSEDRRSKAIRALEAGLQARWKAVVHEMSEAGGGHSGPVGRQSAETKLLDALETVTVRSVVGLRGLTEVPKEVESVALAVLTLVSSEYLGLGPDSETPRTWEEARRVLLKPGHFVSSLRKFPFAVEQGQVSTSNISVAHELMREVGPQKSSELAKVHDGAGQLYSWLVAALDLTSALGFRSIAAAASPARAAAPCPTPEAYPRSEPGSPVHELHEEKAKKTIPAPKEPKAVRSTSPRVADREKTATASGPSGHLKATTGVSNGYTKPTTTAPTTTPAALTSSRNAGFNLSWSNLSGAPKPVLLQRSGRISAAGVSPKRRSSPSPTPKPVAPKVTQVSAKSPLARPRNSLNGTSSPQPTRPAAKSPGPFTRSRSAGRDAKNQEVMATGKNNPLSFASISSAAMPLSKDFAGIRIGLDKEKKEVRQMKGIESQLKWDMYREERSQTEEERREEARQIMAWRDREAKEMREYVEGKSRDQRAIELMESKEYQEFKRAWKQAMRKEEIERIKVQLAENMDNAQWRVDLQKAVEIDRQLALQENMEAQQELRELKEKDRQREKVMQDEERARDLALEYAHQAQQISTEKEALLRSLALLRERQKAPVAGTPTRVGTTFWPIAR</sequence>
<feature type="compositionally biased region" description="Low complexity" evidence="2">
    <location>
        <begin position="241"/>
        <end position="254"/>
    </location>
</feature>
<feature type="region of interest" description="Disordered" evidence="2">
    <location>
        <begin position="363"/>
        <end position="441"/>
    </location>
</feature>
<feature type="compositionally biased region" description="Low complexity" evidence="2">
    <location>
        <begin position="319"/>
        <end position="333"/>
    </location>
</feature>
<keyword evidence="1" id="KW-0175">Coiled coil</keyword>
<evidence type="ECO:0000313" key="4">
    <source>
        <dbReference type="EMBL" id="CAL4760884.1"/>
    </source>
</evidence>
<evidence type="ECO:0000256" key="1">
    <source>
        <dbReference type="SAM" id="Coils"/>
    </source>
</evidence>
<gene>
    <name evidence="3" type="ORF">C1SCF055_LOCUS2071</name>
</gene>
<dbReference type="AlphaFoldDB" id="A0A9P1BHR8"/>
<organism evidence="3">
    <name type="scientific">Cladocopium goreaui</name>
    <dbReference type="NCBI Taxonomy" id="2562237"/>
    <lineage>
        <taxon>Eukaryota</taxon>
        <taxon>Sar</taxon>
        <taxon>Alveolata</taxon>
        <taxon>Dinophyceae</taxon>
        <taxon>Suessiales</taxon>
        <taxon>Symbiodiniaceae</taxon>
        <taxon>Cladocopium</taxon>
    </lineage>
</organism>
<feature type="region of interest" description="Disordered" evidence="2">
    <location>
        <begin position="241"/>
        <end position="333"/>
    </location>
</feature>
<dbReference type="EMBL" id="CAMXCT020000085">
    <property type="protein sequence ID" value="CAL1126947.1"/>
    <property type="molecule type" value="Genomic_DNA"/>
</dbReference>
<name>A0A9P1BHR8_9DINO</name>